<dbReference type="KEGG" id="ssl:SS1G_20004"/>
<organism evidence="3 4">
    <name type="scientific">Sclerotinia sclerotiorum (strain ATCC 18683 / 1980 / Ss-1)</name>
    <name type="common">White mold</name>
    <name type="synonym">Whetzelinia sclerotiorum</name>
    <dbReference type="NCBI Taxonomy" id="665079"/>
    <lineage>
        <taxon>Eukaryota</taxon>
        <taxon>Fungi</taxon>
        <taxon>Dikarya</taxon>
        <taxon>Ascomycota</taxon>
        <taxon>Pezizomycotina</taxon>
        <taxon>Leotiomycetes</taxon>
        <taxon>Helotiales</taxon>
        <taxon>Sclerotiniaceae</taxon>
        <taxon>Sclerotinia</taxon>
    </lineage>
</organism>
<reference evidence="3 4" key="1">
    <citation type="submission" date="2015-07" db="EMBL/GenBank/DDBJ databases">
        <title>The Genome Sequence of Sclerotinia sclerotiorum 1980 mitochondrion.</title>
        <authorList>
            <consortium name="The Broad Institute Genome Sequencing Platform"/>
            <person name="Cuomo C."/>
            <person name="Chen Z."/>
            <person name="Haas B."/>
            <person name="Koehrsen M."/>
            <person name="Young S.K."/>
            <person name="Zeng Q."/>
            <person name="Alvarado L."/>
            <person name="Berlin A."/>
            <person name="Borenstein D."/>
            <person name="Engels R."/>
            <person name="Freedman E."/>
            <person name="Gellesch M."/>
            <person name="Goldberg J."/>
            <person name="Griggs A."/>
            <person name="Gujja S."/>
            <person name="Heiman D."/>
            <person name="Hepburn T."/>
            <person name="Howarth C."/>
            <person name="Jen D."/>
            <person name="Larson L."/>
            <person name="Lewis B."/>
            <person name="Mehta T."/>
            <person name="Park D."/>
            <person name="Pearson M."/>
            <person name="Roberts A."/>
            <person name="Saif S."/>
            <person name="Shea T."/>
            <person name="Shenoy N."/>
            <person name="Sisk P."/>
            <person name="Stolte C."/>
            <person name="Sykes S."/>
            <person name="Walk T."/>
            <person name="White J."/>
            <person name="Yandava C."/>
            <person name="Dickman M.B."/>
            <person name="Kohn L."/>
            <person name="Rollins J."/>
            <person name="Nusbaum C."/>
            <person name="Birren B."/>
        </authorList>
    </citation>
    <scope>NUCLEOTIDE SEQUENCE [LARGE SCALE GENOMIC DNA]</scope>
    <source>
        <strain evidence="4">ATCC 18683 / 1980 / Ss-1</strain>
    </source>
</reference>
<dbReference type="RefSeq" id="YP_009389051.1">
    <property type="nucleotide sequence ID" value="NC_035155.1"/>
</dbReference>
<sequence length="197" mass="22949">MVIFSILFLLLSNAVTLRRDKSILFSRVAITVLLYSSLIAFYSLYFCLDSGIGLYGGLFHATTTTHVFHIFIFLISAAILQLTAFYPRKVWVAEYSSVIENTIHISFILGFPVIALHIYILNNSNRNYLILILFFISALLLLFVSLNKDDKKFLGKLKYLYKYFKNNIKMALYHYVSFFLVLFSFYFLFQFLSLLLN</sequence>
<keyword evidence="1" id="KW-0472">Membrane</keyword>
<feature type="chain" id="PRO_5005451490" evidence="2">
    <location>
        <begin position="17"/>
        <end position="197"/>
    </location>
</feature>
<dbReference type="STRING" id="665079.A0A0K0PT83"/>
<keyword evidence="1" id="KW-0812">Transmembrane</keyword>
<name>A0A0K0PT83_SCLS1</name>
<feature type="transmembrane region" description="Helical" evidence="1">
    <location>
        <begin position="24"/>
        <end position="46"/>
    </location>
</feature>
<feature type="transmembrane region" description="Helical" evidence="1">
    <location>
        <begin position="128"/>
        <end position="146"/>
    </location>
</feature>
<geneLocation type="mitochondrion" evidence="3"/>
<keyword evidence="1" id="KW-1133">Transmembrane helix</keyword>
<dbReference type="InParanoid" id="A0A0K0PT83"/>
<keyword evidence="3" id="KW-0496">Mitochondrion</keyword>
<protein>
    <submittedName>
        <fullName evidence="3">NADH dehydrogenase subunit 2</fullName>
    </submittedName>
</protein>
<feature type="transmembrane region" description="Helical" evidence="1">
    <location>
        <begin position="102"/>
        <end position="121"/>
    </location>
</feature>
<accession>A0A0K0PT83</accession>
<evidence type="ECO:0000313" key="3">
    <source>
        <dbReference type="EMBL" id="AKQ53294.1"/>
    </source>
</evidence>
<keyword evidence="2" id="KW-0732">Signal</keyword>
<evidence type="ECO:0000256" key="1">
    <source>
        <dbReference type="SAM" id="Phobius"/>
    </source>
</evidence>
<feature type="transmembrane region" description="Helical" evidence="1">
    <location>
        <begin position="172"/>
        <end position="196"/>
    </location>
</feature>
<keyword evidence="4" id="KW-1185">Reference proteome</keyword>
<proteinExistence type="predicted"/>
<dbReference type="AlphaFoldDB" id="A0A0K0PT83"/>
<gene>
    <name evidence="3" type="ORF">SS1G_20004</name>
</gene>
<dbReference type="GeneID" id="33195443"/>
<feature type="transmembrane region" description="Helical" evidence="1">
    <location>
        <begin position="58"/>
        <end position="82"/>
    </location>
</feature>
<evidence type="ECO:0000256" key="2">
    <source>
        <dbReference type="SAM" id="SignalP"/>
    </source>
</evidence>
<evidence type="ECO:0000313" key="4">
    <source>
        <dbReference type="Proteomes" id="UP000001312"/>
    </source>
</evidence>
<dbReference type="EMBL" id="KT283062">
    <property type="protein sequence ID" value="AKQ53294.1"/>
    <property type="molecule type" value="Genomic_DNA"/>
</dbReference>
<feature type="signal peptide" evidence="2">
    <location>
        <begin position="1"/>
        <end position="16"/>
    </location>
</feature>
<dbReference type="Proteomes" id="UP000001312">
    <property type="component" value="Mitochondrion MT"/>
</dbReference>